<evidence type="ECO:0000313" key="2">
    <source>
        <dbReference type="EMBL" id="MCC4211298.1"/>
    </source>
</evidence>
<dbReference type="InterPro" id="IPR003959">
    <property type="entry name" value="ATPase_AAA_core"/>
</dbReference>
<dbReference type="InterPro" id="IPR051396">
    <property type="entry name" value="Bact_Antivir_Def_Nuclease"/>
</dbReference>
<dbReference type="Gene3D" id="3.40.50.300">
    <property type="entry name" value="P-loop containing nucleotide triphosphate hydrolases"/>
    <property type="match status" value="1"/>
</dbReference>
<feature type="domain" description="ATPase AAA-type core" evidence="1">
    <location>
        <begin position="379"/>
        <end position="486"/>
    </location>
</feature>
<dbReference type="EMBL" id="JAJGMW010000001">
    <property type="protein sequence ID" value="MCC4211298.1"/>
    <property type="molecule type" value="Genomic_DNA"/>
</dbReference>
<dbReference type="PANTHER" id="PTHR43581:SF2">
    <property type="entry name" value="EXCINUCLEASE ATPASE SUBUNIT"/>
    <property type="match status" value="1"/>
</dbReference>
<dbReference type="SUPFAM" id="SSF52540">
    <property type="entry name" value="P-loop containing nucleoside triphosphate hydrolases"/>
    <property type="match status" value="1"/>
</dbReference>
<keyword evidence="3" id="KW-1185">Reference proteome</keyword>
<proteinExistence type="predicted"/>
<dbReference type="InterPro" id="IPR027417">
    <property type="entry name" value="P-loop_NTPase"/>
</dbReference>
<evidence type="ECO:0000259" key="1">
    <source>
        <dbReference type="Pfam" id="PF13304"/>
    </source>
</evidence>
<name>A0ABS8GRT9_9FLAO</name>
<reference evidence="2 3" key="1">
    <citation type="submission" date="2021-11" db="EMBL/GenBank/DDBJ databases">
        <title>Seasonal and diel survey of microbial diversity of the Tyrrhenian coast.</title>
        <authorList>
            <person name="Gattoni G."/>
            <person name="Corral P."/>
        </authorList>
    </citation>
    <scope>NUCLEOTIDE SEQUENCE [LARGE SCALE GENOMIC DNA]</scope>
    <source>
        <strain evidence="2 3">Mr9</strain>
    </source>
</reference>
<organism evidence="2 3">
    <name type="scientific">Leeuwenhoekiella parthenopeia</name>
    <dbReference type="NCBI Taxonomy" id="2890320"/>
    <lineage>
        <taxon>Bacteria</taxon>
        <taxon>Pseudomonadati</taxon>
        <taxon>Bacteroidota</taxon>
        <taxon>Flavobacteriia</taxon>
        <taxon>Flavobacteriales</taxon>
        <taxon>Flavobacteriaceae</taxon>
        <taxon>Leeuwenhoekiella</taxon>
    </lineage>
</organism>
<evidence type="ECO:0000313" key="3">
    <source>
        <dbReference type="Proteomes" id="UP001197770"/>
    </source>
</evidence>
<dbReference type="PANTHER" id="PTHR43581">
    <property type="entry name" value="ATP/GTP PHOSPHATASE"/>
    <property type="match status" value="1"/>
</dbReference>
<dbReference type="Proteomes" id="UP001197770">
    <property type="component" value="Unassembled WGS sequence"/>
</dbReference>
<sequence length="599" mass="69165">MCAFNNVKTSWTKYDIVLVMDVISSVEKIKAYLAKEIVIDEPILRSFLGINKLTDPIPNHWIDIQKYPNEKKLFALLSVLFTHGDIIEMFADKFSNVKMGGVFIISKGKIYTNIRSALVESGASLSNYRRENRVPYDFSLLFKNGDVGKLFKNVLKERISRVSRSKDLKDIEFYKFCFDNKFNKAVGLSREELQRWLEGSPIYSIGEGAKYIKNVQIRDFYSIKEVNLKFENSKEIYFLGENGDGKSLILMALYLTFRMNFINGVNNIENIARVINIIKENQKFSPLGFDNINKQYGIGNNTFLDNVFAYGTHRGRFSTDEAEELGFMSLFDEDQTLLNPVTWLSRQKAIELEKSNESPGYTDDSFLLGLSINGLEKMLNELLEREVIIKVYTDRVEFTEKGARPISFYQLSEGYKGVIIFVCDLIFRLSKNMKSSESITNSSGVVLVDEIDLHLHPKWQRVLIGKLRKVFPNIQFIFTTHSPTIIQGASEEAIIYRVFRDLKTGETKVSDPYFRKNLDHLMINTLLTSQLFGLSDSRMNEDNDFADTSETYLIYRINKVLENELNKQKAEGKEFFKDEEIDNIIEEILKEDLNKNDKN</sequence>
<gene>
    <name evidence="2" type="ORF">LLW17_01085</name>
</gene>
<dbReference type="RefSeq" id="WP_228228421.1">
    <property type="nucleotide sequence ID" value="NZ_JAJGMW010000001.1"/>
</dbReference>
<protein>
    <submittedName>
        <fullName evidence="2">AAA family ATPase</fullName>
    </submittedName>
</protein>
<dbReference type="Pfam" id="PF13304">
    <property type="entry name" value="AAA_21"/>
    <property type="match status" value="1"/>
</dbReference>
<comment type="caution">
    <text evidence="2">The sequence shown here is derived from an EMBL/GenBank/DDBJ whole genome shotgun (WGS) entry which is preliminary data.</text>
</comment>
<accession>A0ABS8GRT9</accession>